<accession>A0A1Y6BHA3</accession>
<dbReference type="EMBL" id="FWZT01000005">
    <property type="protein sequence ID" value="SMF11176.1"/>
    <property type="molecule type" value="Genomic_DNA"/>
</dbReference>
<sequence length="742" mass="86163">MSTTSPSKLSRSKTDEIWSELALEVYYPKGLLDPVALWDELSLHAGATVVAITNPFQAHEIKQTRGSLSDAFLSELESRQQEIVADKSQQMAIYNQIFESIYKAETRYSSQGSFPGILVKEGDSYWLYRYLCFPEFLSVELLEPSLRVLDQALLTELKRTPRLDMIQEHLPLDHFKFKGFSIWTREPFDLFRFNPMLARQVAKGEAKVMDIVLSWLSQDPRLKAFDMGIGVIHNERVHYFWKRSHGASKKGRLQTEDVFNENTESLFQKDGCTTLNHLELVGTYAWLDTLNKGKKDMISLLPMWYQDDDLMAFMFLCYQEEFRLSVPLMSHLREVHAALRLIISFQKTQEENEIESIIRKQCTAIHPVYEWKLHEVAKIYNNSPSKGMRMPPIIFKDVYPLFGVTDIQDSSVHRNKAIQMDFYQQLSELQAIFKHALAIHRMPYLEQMLGDINHRLAQIETSLSSADEIGILNFIRDRIHPALDVFEGMSLSLDREVQHYLEHVNKDSQIVVEQRSQFDRSVAMINEAISLYLHQEQAGAQNIIPHYFEKHATDGVDHTIYIGQSLLREEHGFHRAHLLNLRIWQMLVMCGCARRVAKLSESLLYPLATTHLILVQDSPMTIRFDYDEKQFVFLNTESVRYKILKKRVEKALIKGTDERLTKASHLSIVYSQESERVEYLDYILHLIEQGYLKGEIEEFELEDVKGVKGLKALRVEIDTTKPEFSTINVSKSRKARTPVEWL</sequence>
<protein>
    <submittedName>
        <fullName evidence="1">Uncharacterized protein</fullName>
    </submittedName>
</protein>
<dbReference type="STRING" id="1513793.SAMN06296036_10559"/>
<dbReference type="OrthoDB" id="627374at2"/>
<evidence type="ECO:0000313" key="1">
    <source>
        <dbReference type="EMBL" id="SMF11176.1"/>
    </source>
</evidence>
<keyword evidence="2" id="KW-1185">Reference proteome</keyword>
<proteinExistence type="predicted"/>
<organism evidence="1 2">
    <name type="scientific">Pseudobacteriovorax antillogorgiicola</name>
    <dbReference type="NCBI Taxonomy" id="1513793"/>
    <lineage>
        <taxon>Bacteria</taxon>
        <taxon>Pseudomonadati</taxon>
        <taxon>Bdellovibrionota</taxon>
        <taxon>Oligoflexia</taxon>
        <taxon>Oligoflexales</taxon>
        <taxon>Pseudobacteriovoracaceae</taxon>
        <taxon>Pseudobacteriovorax</taxon>
    </lineage>
</organism>
<dbReference type="Proteomes" id="UP000192907">
    <property type="component" value="Unassembled WGS sequence"/>
</dbReference>
<reference evidence="2" key="1">
    <citation type="submission" date="2017-04" db="EMBL/GenBank/DDBJ databases">
        <authorList>
            <person name="Varghese N."/>
            <person name="Submissions S."/>
        </authorList>
    </citation>
    <scope>NUCLEOTIDE SEQUENCE [LARGE SCALE GENOMIC DNA]</scope>
    <source>
        <strain evidence="2">RKEM611</strain>
    </source>
</reference>
<evidence type="ECO:0000313" key="2">
    <source>
        <dbReference type="Proteomes" id="UP000192907"/>
    </source>
</evidence>
<dbReference type="RefSeq" id="WP_132317567.1">
    <property type="nucleotide sequence ID" value="NZ_FWZT01000005.1"/>
</dbReference>
<gene>
    <name evidence="1" type="ORF">SAMN06296036_10559</name>
</gene>
<dbReference type="AlphaFoldDB" id="A0A1Y6BHA3"/>
<name>A0A1Y6BHA3_9BACT</name>